<dbReference type="Gene3D" id="1.10.10.10">
    <property type="entry name" value="Winged helix-like DNA-binding domain superfamily/Winged helix DNA-binding domain"/>
    <property type="match status" value="1"/>
</dbReference>
<dbReference type="NCBIfam" id="NF047719">
    <property type="entry name" value="SCO6745_fam_HTH"/>
    <property type="match status" value="1"/>
</dbReference>
<reference evidence="2" key="1">
    <citation type="submission" date="2017-07" db="EMBL/GenBank/DDBJ databases">
        <title>Comparative genome mining reveals phylogenetic distribution patterns of secondary metabolites in Amycolatopsis.</title>
        <authorList>
            <person name="Adamek M."/>
            <person name="Alanjary M."/>
            <person name="Sales-Ortells H."/>
            <person name="Goodfellow M."/>
            <person name="Bull A.T."/>
            <person name="Kalinowski J."/>
            <person name="Ziemert N."/>
        </authorList>
    </citation>
    <scope>NUCLEOTIDE SEQUENCE [LARGE SCALE GENOMIC DNA]</scope>
    <source>
        <strain evidence="2">H5</strain>
    </source>
</reference>
<dbReference type="AlphaFoldDB" id="A0A229SQH0"/>
<evidence type="ECO:0000313" key="1">
    <source>
        <dbReference type="EMBL" id="OXM60899.1"/>
    </source>
</evidence>
<comment type="caution">
    <text evidence="1">The sequence shown here is derived from an EMBL/GenBank/DDBJ whole genome shotgun (WGS) entry which is preliminary data.</text>
</comment>
<dbReference type="Proteomes" id="UP000215199">
    <property type="component" value="Unassembled WGS sequence"/>
</dbReference>
<proteinExistence type="predicted"/>
<evidence type="ECO:0000313" key="2">
    <source>
        <dbReference type="Proteomes" id="UP000215199"/>
    </source>
</evidence>
<dbReference type="Pfam" id="PF21863">
    <property type="entry name" value="HTH_67"/>
    <property type="match status" value="1"/>
</dbReference>
<dbReference type="SUPFAM" id="SSF46785">
    <property type="entry name" value="Winged helix' DNA-binding domain"/>
    <property type="match status" value="1"/>
</dbReference>
<keyword evidence="2" id="KW-1185">Reference proteome</keyword>
<dbReference type="OrthoDB" id="157052at2"/>
<accession>A0A229SQH0</accession>
<dbReference type="InterPro" id="IPR036388">
    <property type="entry name" value="WH-like_DNA-bd_sf"/>
</dbReference>
<protein>
    <submittedName>
        <fullName evidence="1">Uncharacterized protein</fullName>
    </submittedName>
</protein>
<dbReference type="EMBL" id="NMUL01000053">
    <property type="protein sequence ID" value="OXM60899.1"/>
    <property type="molecule type" value="Genomic_DNA"/>
</dbReference>
<organism evidence="1 2">
    <name type="scientific">Amycolatopsis vastitatis</name>
    <dbReference type="NCBI Taxonomy" id="1905142"/>
    <lineage>
        <taxon>Bacteria</taxon>
        <taxon>Bacillati</taxon>
        <taxon>Actinomycetota</taxon>
        <taxon>Actinomycetes</taxon>
        <taxon>Pseudonocardiales</taxon>
        <taxon>Pseudonocardiaceae</taxon>
        <taxon>Amycolatopsis</taxon>
    </lineage>
</organism>
<gene>
    <name evidence="1" type="ORF">CF165_40675</name>
</gene>
<sequence>MKMSHPQPVARRMYDLVEPIGMLPYFADESDEALMALGLRNVWDAYFAGRAAPFGRSVPAEVVHAAFYNFAPGEVARHIPRVWDLTTPEAALAARERGCVAGMRRILGEHADDPAIKRAGDLLMRAATSAPVEGRALYAALRALPVPQEPVARLWHAATLLREHRGDGHIVALMAEGIGGTEAHVLHALSVGTPAEKFGRVWHLPAAQLTAVVDGMRARGLVGTDGWLTAEGQATKERVEALTDRLAEAPYNVLDPSELDRLMADLEPIAAALRAEFPW</sequence>
<dbReference type="InterPro" id="IPR054058">
    <property type="entry name" value="HTH_67"/>
</dbReference>
<name>A0A229SQH0_9PSEU</name>
<dbReference type="InterPro" id="IPR036390">
    <property type="entry name" value="WH_DNA-bd_sf"/>
</dbReference>